<evidence type="ECO:0000256" key="1">
    <source>
        <dbReference type="ARBA" id="ARBA00007347"/>
    </source>
</evidence>
<evidence type="ECO:0000256" key="2">
    <source>
        <dbReference type="ARBA" id="ARBA00023157"/>
    </source>
</evidence>
<gene>
    <name evidence="4" type="ORF">GWI33_007361</name>
</gene>
<evidence type="ECO:0000256" key="3">
    <source>
        <dbReference type="RuleBase" id="RU364104"/>
    </source>
</evidence>
<comment type="caution">
    <text evidence="4">The sequence shown here is derived from an EMBL/GenBank/DDBJ whole genome shotgun (WGS) entry which is preliminary data.</text>
</comment>
<organism evidence="4 5">
    <name type="scientific">Rhynchophorus ferrugineus</name>
    <name type="common">Red palm weevil</name>
    <name type="synonym">Curculio ferrugineus</name>
    <dbReference type="NCBI Taxonomy" id="354439"/>
    <lineage>
        <taxon>Eukaryota</taxon>
        <taxon>Metazoa</taxon>
        <taxon>Ecdysozoa</taxon>
        <taxon>Arthropoda</taxon>
        <taxon>Hexapoda</taxon>
        <taxon>Insecta</taxon>
        <taxon>Pterygota</taxon>
        <taxon>Neoptera</taxon>
        <taxon>Endopterygota</taxon>
        <taxon>Coleoptera</taxon>
        <taxon>Polyphaga</taxon>
        <taxon>Cucujiformia</taxon>
        <taxon>Curculionidae</taxon>
        <taxon>Dryophthorinae</taxon>
        <taxon>Rhynchophorus</taxon>
    </lineage>
</organism>
<comment type="subcellular location">
    <subcellularLocation>
        <location evidence="3">Mitochondrion</location>
    </subcellularLocation>
</comment>
<keyword evidence="2" id="KW-1015">Disulfide bond</keyword>
<proteinExistence type="inferred from homology"/>
<keyword evidence="3" id="KW-0496">Mitochondrion</keyword>
<evidence type="ECO:0000313" key="5">
    <source>
        <dbReference type="Proteomes" id="UP000625711"/>
    </source>
</evidence>
<dbReference type="Proteomes" id="UP000625711">
    <property type="component" value="Unassembled WGS sequence"/>
</dbReference>
<keyword evidence="5" id="KW-1185">Reference proteome</keyword>
<dbReference type="OrthoDB" id="10481889at2759"/>
<dbReference type="EMBL" id="JAACXV010000368">
    <property type="protein sequence ID" value="KAF7279347.1"/>
    <property type="molecule type" value="Genomic_DNA"/>
</dbReference>
<name>A0A834IDN8_RHYFE</name>
<sequence>MPVENLNTISNALDTTVAECSSLVSDLEKCVKENSNFRRLLGGCNDLSVELQKCKKKLWELKRRENYLKSLERKKVFKERMEKKRLEDNS</sequence>
<dbReference type="AlphaFoldDB" id="A0A834IDN8"/>
<dbReference type="InterPro" id="IPR013892">
    <property type="entry name" value="Cyt_c_biogenesis_Cmc1-like"/>
</dbReference>
<accession>A0A834IDN8</accession>
<dbReference type="GO" id="GO:0005739">
    <property type="term" value="C:mitochondrion"/>
    <property type="evidence" value="ECO:0007669"/>
    <property type="project" value="UniProtKB-SubCell"/>
</dbReference>
<comment type="similarity">
    <text evidence="1 3">Belongs to the CMC family.</text>
</comment>
<dbReference type="Pfam" id="PF08583">
    <property type="entry name" value="Cmc1"/>
    <property type="match status" value="1"/>
</dbReference>
<reference evidence="4" key="1">
    <citation type="submission" date="2020-08" db="EMBL/GenBank/DDBJ databases">
        <title>Genome sequencing and assembly of the red palm weevil Rhynchophorus ferrugineus.</title>
        <authorList>
            <person name="Dias G.B."/>
            <person name="Bergman C.M."/>
            <person name="Manee M."/>
        </authorList>
    </citation>
    <scope>NUCLEOTIDE SEQUENCE</scope>
    <source>
        <strain evidence="4">AA-2017</strain>
        <tissue evidence="4">Whole larva</tissue>
    </source>
</reference>
<protein>
    <recommendedName>
        <fullName evidence="3">COX assembly mitochondrial protein</fullName>
    </recommendedName>
</protein>
<evidence type="ECO:0000313" key="4">
    <source>
        <dbReference type="EMBL" id="KAF7279347.1"/>
    </source>
</evidence>